<proteinExistence type="predicted"/>
<keyword evidence="2" id="KW-1185">Reference proteome</keyword>
<accession>A0A1T5N6G5</accession>
<dbReference type="EMBL" id="FUZZ01000001">
    <property type="protein sequence ID" value="SKC96080.1"/>
    <property type="molecule type" value="Genomic_DNA"/>
</dbReference>
<reference evidence="1 2" key="1">
    <citation type="submission" date="2017-02" db="EMBL/GenBank/DDBJ databases">
        <authorList>
            <person name="Peterson S.W."/>
        </authorList>
    </citation>
    <scope>NUCLEOTIDE SEQUENCE [LARGE SCALE GENOMIC DNA]</scope>
    <source>
        <strain evidence="1 2">DSM 18108</strain>
    </source>
</reference>
<name>A0A1T5N6G5_9BACT</name>
<sequence>MNYIVFSFSFQEMNNGWITAVIGTKHGTQGGMELFPIRLS</sequence>
<dbReference type="AlphaFoldDB" id="A0A1T5N6G5"/>
<dbReference type="STRING" id="393003.SAMN05660461_0606"/>
<organism evidence="1 2">
    <name type="scientific">Chitinophaga ginsengisegetis</name>
    <dbReference type="NCBI Taxonomy" id="393003"/>
    <lineage>
        <taxon>Bacteria</taxon>
        <taxon>Pseudomonadati</taxon>
        <taxon>Bacteroidota</taxon>
        <taxon>Chitinophagia</taxon>
        <taxon>Chitinophagales</taxon>
        <taxon>Chitinophagaceae</taxon>
        <taxon>Chitinophaga</taxon>
    </lineage>
</organism>
<gene>
    <name evidence="1" type="ORF">SAMN05660461_0606</name>
</gene>
<evidence type="ECO:0000313" key="2">
    <source>
        <dbReference type="Proteomes" id="UP000190166"/>
    </source>
</evidence>
<evidence type="ECO:0000313" key="1">
    <source>
        <dbReference type="EMBL" id="SKC96080.1"/>
    </source>
</evidence>
<protein>
    <submittedName>
        <fullName evidence="1">Uncharacterized protein</fullName>
    </submittedName>
</protein>
<dbReference type="Proteomes" id="UP000190166">
    <property type="component" value="Unassembled WGS sequence"/>
</dbReference>